<dbReference type="Pfam" id="PF23925">
    <property type="entry name" value="A-sol_ELP1"/>
    <property type="match status" value="2"/>
</dbReference>
<evidence type="ECO:0000256" key="2">
    <source>
        <dbReference type="ARBA" id="ARBA00006086"/>
    </source>
</evidence>
<dbReference type="GO" id="GO:0016301">
    <property type="term" value="F:kinase activity"/>
    <property type="evidence" value="ECO:0007669"/>
    <property type="project" value="UniProtKB-KW"/>
</dbReference>
<comment type="function">
    <text evidence="5">Component of the elongator complex which is required for multiple tRNA modifications, including mcm5U (5-methoxycarbonylmethyl uridine), mcm5s2U (5-methoxycarbonylmethyl-2-thiouridine), and ncm5U (5-carbamoylmethyl uridine). The elongator complex catalyzes formation of carboxymethyluridine in the wobble base at position 34 in tRNAs.</text>
</comment>
<organism evidence="12 13">
    <name type="scientific">Exidia glandulosa HHB12029</name>
    <dbReference type="NCBI Taxonomy" id="1314781"/>
    <lineage>
        <taxon>Eukaryota</taxon>
        <taxon>Fungi</taxon>
        <taxon>Dikarya</taxon>
        <taxon>Basidiomycota</taxon>
        <taxon>Agaricomycotina</taxon>
        <taxon>Agaricomycetes</taxon>
        <taxon>Auriculariales</taxon>
        <taxon>Exidiaceae</taxon>
        <taxon>Exidia</taxon>
    </lineage>
</organism>
<gene>
    <name evidence="12" type="ORF">EXIGLDRAFT_684445</name>
</gene>
<dbReference type="Pfam" id="PF23878">
    <property type="entry name" value="TPR_ELP1"/>
    <property type="match status" value="1"/>
</dbReference>
<feature type="domain" description="ELP1 alpha-solenoid" evidence="10">
    <location>
        <begin position="774"/>
        <end position="883"/>
    </location>
</feature>
<evidence type="ECO:0000256" key="1">
    <source>
        <dbReference type="ARBA" id="ARBA00005043"/>
    </source>
</evidence>
<feature type="domain" description="ELP1 first N-terminal beta-propeller" evidence="7">
    <location>
        <begin position="1"/>
        <end position="380"/>
    </location>
</feature>
<comment type="pathway">
    <text evidence="1">tRNA modification; 5-methoxycarbonylmethyl-2-thiouridine-tRNA biosynthesis.</text>
</comment>
<keyword evidence="12" id="KW-0808">Transferase</keyword>
<evidence type="ECO:0000313" key="13">
    <source>
        <dbReference type="Proteomes" id="UP000077266"/>
    </source>
</evidence>
<evidence type="ECO:0000256" key="6">
    <source>
        <dbReference type="SAM" id="MobiDB-lite"/>
    </source>
</evidence>
<dbReference type="InterPro" id="IPR056167">
    <property type="entry name" value="A-sol_ELP1"/>
</dbReference>
<feature type="domain" description="ELP1 alpha-solenoid" evidence="10">
    <location>
        <begin position="705"/>
        <end position="773"/>
    </location>
</feature>
<comment type="similarity">
    <text evidence="2 5">Belongs to the ELP1/IKA1 family.</text>
</comment>
<sequence length="1282" mass="141055">MRNLTLLASTSHALQNATILASCIDVENDASYVCGRVEGASTVGIWLCEKTTHPTQVALIVADDEVDASTKEPRVIAFNFLAEARALCVVFEDGRIVTVSVHGHGTVDVVGDVEAGLDAVAWSPDESLVVMITKDGKMLLMTQDFEVLSDVPIQTDDFGEEEAINVGWGSKTTQFHGSLGKTAAQSAKDEAALAARGGISPDDDCRCRVSWRGDGAYYVVSSLDKRHTADGTVHLRRVLRVYNRLGALQTTSEPVPGLEHSLSWRPTGSLIASTQRFGFPGGGAGKPDRHDVVFFERNGLRHGEFALRESRAVSGPEWDYKVKQLLWSSDSAKLAVWIERKSGDAVQLWTTGNYHWYLKHEMSAAQYGESRFSSVTWHPEDPLRILCTTSCSVVDRRFGWETYASRATLPFDSGMVAVVDGAGINLTPFRTQNVPPPMSSYTLASPEACPPIHIAFSCASDALCALWEHGQVIVWDLNTAPVLKGAKPCSPTIAKQWTLSSEALWRQVSLRHSDDGAHIVSALGNSPAGGMDTLHVLRVGSDERSVISLPGSGGRLLESNSYPVWQSATGEICKVDVDSDLALPICSLPEHCPSAMCISGSPDVVVGLSPTGSLFAACEGHDAKTLATNCNSFTTTPGFLIYTTTSHEALFVTNTQLRAHITDDAALQSDSRRVERGSRVVTAVPSAMSLVLQMPRGNLETIYPRPLVLDVVRRDLTAENYRAAFVACRKHRIDLNILVDHDRGAFMRNIALFVDQVNEVDSLNLLLAGLGQSQQTPENIAELCDAIRVELESRDLVRYVNTILTAHVVKSPPDYEAALAVLLRLRETNPDLVEDAAKYVIFLVDADRLFNTALGMYDFSLVLLIAQFSQKDPREYLPFLRELRALPVAYQRFRIDEHLKRYEKALTHLAQAGSERFDEALRFVEKHRLYAGALALPEWARGTAEHKAILDVYGDYLFERHEFDQAALAFVVSGKPDKAMVAYERALNWRELFALAIANGKGAEDVLDMGRRVGDALSSKRRYLDAATVLREYADDVDGAVRALSEGNEFAEAVRIIALTRRPELLEAIVLPGALDCATQLGEGIVEMDEQLAKQVARLEELKNKKDEEPDEFYGVEDPSLHNVDVMTDASAFTAFTRYTKAPTSASGASSRMSRRTSKSKRKLERRATSGRKGTVDEERYLLTSIAKLVTRLAGVQFEAAKLLQSLVSFKSSEHEEAAIELQRQLGAFEKALEAALEEVWKEDRLVPPVGAEFVDKSAMVKVEKPVLEKTAWRVSFLLEQN</sequence>
<keyword evidence="4" id="KW-0819">tRNA processing</keyword>
<dbReference type="GO" id="GO:0002926">
    <property type="term" value="P:tRNA wobble base 5-methoxycarbonylmethyl-2-thiouridinylation"/>
    <property type="evidence" value="ECO:0007669"/>
    <property type="project" value="TreeGrafter"/>
</dbReference>
<dbReference type="GO" id="GO:0005634">
    <property type="term" value="C:nucleus"/>
    <property type="evidence" value="ECO:0007669"/>
    <property type="project" value="UniProtKB-SubCell"/>
</dbReference>
<evidence type="ECO:0000256" key="5">
    <source>
        <dbReference type="PIRNR" id="PIRNR017233"/>
    </source>
</evidence>
<accession>A0A165CPC8</accession>
<keyword evidence="12" id="KW-0418">Kinase</keyword>
<dbReference type="PANTHER" id="PTHR12747:SF0">
    <property type="entry name" value="ELONGATOR COMPLEX PROTEIN 1"/>
    <property type="match status" value="1"/>
</dbReference>
<evidence type="ECO:0000259" key="8">
    <source>
        <dbReference type="Pfam" id="PF23797"/>
    </source>
</evidence>
<reference evidence="12 13" key="1">
    <citation type="journal article" date="2016" name="Mol. Biol. Evol.">
        <title>Comparative Genomics of Early-Diverging Mushroom-Forming Fungi Provides Insights into the Origins of Lignocellulose Decay Capabilities.</title>
        <authorList>
            <person name="Nagy L.G."/>
            <person name="Riley R."/>
            <person name="Tritt A."/>
            <person name="Adam C."/>
            <person name="Daum C."/>
            <person name="Floudas D."/>
            <person name="Sun H."/>
            <person name="Yadav J.S."/>
            <person name="Pangilinan J."/>
            <person name="Larsson K.H."/>
            <person name="Matsuura K."/>
            <person name="Barry K."/>
            <person name="Labutti K."/>
            <person name="Kuo R."/>
            <person name="Ohm R.A."/>
            <person name="Bhattacharya S.S."/>
            <person name="Shirouzu T."/>
            <person name="Yoshinaga Y."/>
            <person name="Martin F.M."/>
            <person name="Grigoriev I.V."/>
            <person name="Hibbett D.S."/>
        </authorList>
    </citation>
    <scope>NUCLEOTIDE SEQUENCE [LARGE SCALE GENOMIC DNA]</scope>
    <source>
        <strain evidence="12 13">HHB12029</strain>
    </source>
</reference>
<dbReference type="STRING" id="1314781.A0A165CPC8"/>
<feature type="region of interest" description="Disordered" evidence="6">
    <location>
        <begin position="1144"/>
        <end position="1172"/>
    </location>
</feature>
<dbReference type="PANTHER" id="PTHR12747">
    <property type="entry name" value="ELONGATOR COMPLEX PROTEIN 1"/>
    <property type="match status" value="1"/>
</dbReference>
<dbReference type="EMBL" id="KV426301">
    <property type="protein sequence ID" value="KZV82846.1"/>
    <property type="molecule type" value="Genomic_DNA"/>
</dbReference>
<dbReference type="InterPro" id="IPR056165">
    <property type="entry name" value="Beta-prop_ELP1_2nd"/>
</dbReference>
<protein>
    <recommendedName>
        <fullName evidence="5">Elongator complex protein 1</fullName>
    </recommendedName>
</protein>
<dbReference type="InterPro" id="IPR056166">
    <property type="entry name" value="TPR_ELP1"/>
</dbReference>
<dbReference type="SUPFAM" id="SSF82171">
    <property type="entry name" value="DPP6 N-terminal domain-like"/>
    <property type="match status" value="1"/>
</dbReference>
<dbReference type="Pfam" id="PF23936">
    <property type="entry name" value="HB_ELP1"/>
    <property type="match status" value="1"/>
</dbReference>
<dbReference type="PIRSF" id="PIRSF017233">
    <property type="entry name" value="IKAP"/>
    <property type="match status" value="1"/>
</dbReference>
<evidence type="ECO:0000259" key="11">
    <source>
        <dbReference type="Pfam" id="PF23936"/>
    </source>
</evidence>
<evidence type="ECO:0000259" key="10">
    <source>
        <dbReference type="Pfam" id="PF23925"/>
    </source>
</evidence>
<feature type="domain" description="ELP1 TPR" evidence="9">
    <location>
        <begin position="890"/>
        <end position="1055"/>
    </location>
</feature>
<dbReference type="InterPro" id="IPR006849">
    <property type="entry name" value="Elp1"/>
</dbReference>
<feature type="compositionally biased region" description="Basic residues" evidence="6">
    <location>
        <begin position="1153"/>
        <end position="1165"/>
    </location>
</feature>
<dbReference type="PROSITE" id="PS51257">
    <property type="entry name" value="PROKAR_LIPOPROTEIN"/>
    <property type="match status" value="1"/>
</dbReference>
<dbReference type="GO" id="GO:0000049">
    <property type="term" value="F:tRNA binding"/>
    <property type="evidence" value="ECO:0007669"/>
    <property type="project" value="TreeGrafter"/>
</dbReference>
<dbReference type="Pfam" id="PF04762">
    <property type="entry name" value="Beta-prop_ELP1_1st"/>
    <property type="match status" value="1"/>
</dbReference>
<dbReference type="GO" id="GO:0005829">
    <property type="term" value="C:cytosol"/>
    <property type="evidence" value="ECO:0007669"/>
    <property type="project" value="TreeGrafter"/>
</dbReference>
<dbReference type="FunCoup" id="A0A165CPC8">
    <property type="interactions" value="561"/>
</dbReference>
<dbReference type="GO" id="GO:0033588">
    <property type="term" value="C:elongator holoenzyme complex"/>
    <property type="evidence" value="ECO:0007669"/>
    <property type="project" value="InterPro"/>
</dbReference>
<evidence type="ECO:0000259" key="9">
    <source>
        <dbReference type="Pfam" id="PF23878"/>
    </source>
</evidence>
<proteinExistence type="inferred from homology"/>
<dbReference type="InterPro" id="IPR056169">
    <property type="entry name" value="HB_ELP1"/>
</dbReference>
<keyword evidence="13" id="KW-1185">Reference proteome</keyword>
<evidence type="ECO:0000313" key="12">
    <source>
        <dbReference type="EMBL" id="KZV82846.1"/>
    </source>
</evidence>
<dbReference type="SUPFAM" id="SSF69322">
    <property type="entry name" value="Tricorn protease domain 2"/>
    <property type="match status" value="1"/>
</dbReference>
<dbReference type="InterPro" id="IPR056164">
    <property type="entry name" value="Beta-prop_ELP1_1st"/>
</dbReference>
<keyword evidence="3 5" id="KW-0963">Cytoplasm</keyword>
<evidence type="ECO:0000256" key="4">
    <source>
        <dbReference type="ARBA" id="ARBA00022694"/>
    </source>
</evidence>
<evidence type="ECO:0000256" key="3">
    <source>
        <dbReference type="ARBA" id="ARBA00022490"/>
    </source>
</evidence>
<name>A0A165CPC8_EXIGL</name>
<dbReference type="UniPathway" id="UPA00988"/>
<dbReference type="InParanoid" id="A0A165CPC8"/>
<feature type="domain" description="ELP1 N-terminal second beta-propeller" evidence="8">
    <location>
        <begin position="418"/>
        <end position="681"/>
    </location>
</feature>
<dbReference type="Pfam" id="PF23797">
    <property type="entry name" value="Beta-prop_ELP1_2nd"/>
    <property type="match status" value="1"/>
</dbReference>
<evidence type="ECO:0000259" key="7">
    <source>
        <dbReference type="Pfam" id="PF04762"/>
    </source>
</evidence>
<dbReference type="OrthoDB" id="40048at2759"/>
<keyword evidence="5" id="KW-0539">Nucleus</keyword>
<comment type="subcellular location">
    <subcellularLocation>
        <location evidence="5">Cytoplasm</location>
    </subcellularLocation>
    <subcellularLocation>
        <location evidence="5">Nucleus</location>
    </subcellularLocation>
</comment>
<dbReference type="Proteomes" id="UP000077266">
    <property type="component" value="Unassembled WGS sequence"/>
</dbReference>
<feature type="domain" description="ELP1 three-helical bundle" evidence="11">
    <location>
        <begin position="1065"/>
        <end position="1240"/>
    </location>
</feature>